<protein>
    <recommendedName>
        <fullName evidence="1">LUD domain-containing protein</fullName>
    </recommendedName>
</protein>
<name>W6S1F9_9CLOT</name>
<dbReference type="OrthoDB" id="9809147at2"/>
<dbReference type="HOGENOM" id="CLU_107893_1_0_9"/>
<evidence type="ECO:0000313" key="2">
    <source>
        <dbReference type="EMBL" id="CDM69714.1"/>
    </source>
</evidence>
<dbReference type="InterPro" id="IPR003741">
    <property type="entry name" value="LUD_dom"/>
</dbReference>
<dbReference type="SUPFAM" id="SSF100950">
    <property type="entry name" value="NagB/RpiA/CoA transferase-like"/>
    <property type="match status" value="1"/>
</dbReference>
<proteinExistence type="predicted"/>
<dbReference type="PATRIC" id="fig|1216932.3.peg.2557"/>
<dbReference type="PANTHER" id="PTHR36179">
    <property type="entry name" value="LUD_DOM DOMAIN-CONTAINING PROTEIN"/>
    <property type="match status" value="1"/>
</dbReference>
<reference evidence="2 3" key="1">
    <citation type="submission" date="2013-11" db="EMBL/GenBank/DDBJ databases">
        <title>Complete genome sequence of Clostridum sp. M2/40.</title>
        <authorList>
            <person name="Wibberg D."/>
            <person name="Puehler A."/>
            <person name="Schlueter A."/>
        </authorList>
    </citation>
    <scope>NUCLEOTIDE SEQUENCE [LARGE SCALE GENOMIC DNA]</scope>
    <source>
        <strain evidence="3">M2/40</strain>
    </source>
</reference>
<dbReference type="RefSeq" id="WP_044039503.1">
    <property type="nucleotide sequence ID" value="NZ_HG917868.1"/>
</dbReference>
<dbReference type="KEGG" id="clt:CM240_2590"/>
<dbReference type="Proteomes" id="UP000019426">
    <property type="component" value="Chromosome M2/40_rep1"/>
</dbReference>
<dbReference type="PIRSF" id="PIRSF020269">
    <property type="entry name" value="DUF1121"/>
    <property type="match status" value="1"/>
</dbReference>
<evidence type="ECO:0000313" key="3">
    <source>
        <dbReference type="Proteomes" id="UP000019426"/>
    </source>
</evidence>
<dbReference type="EMBL" id="HG917868">
    <property type="protein sequence ID" value="CDM69714.1"/>
    <property type="molecule type" value="Genomic_DNA"/>
</dbReference>
<organism evidence="2 3">
    <name type="scientific">Clostridium bornimense</name>
    <dbReference type="NCBI Taxonomy" id="1216932"/>
    <lineage>
        <taxon>Bacteria</taxon>
        <taxon>Bacillati</taxon>
        <taxon>Bacillota</taxon>
        <taxon>Clostridia</taxon>
        <taxon>Eubacteriales</taxon>
        <taxon>Clostridiaceae</taxon>
        <taxon>Clostridium</taxon>
    </lineage>
</organism>
<keyword evidence="3" id="KW-1185">Reference proteome</keyword>
<evidence type="ECO:0000259" key="1">
    <source>
        <dbReference type="Pfam" id="PF02589"/>
    </source>
</evidence>
<dbReference type="eggNOG" id="COG1139">
    <property type="taxonomic scope" value="Bacteria"/>
</dbReference>
<sequence>MSENLKKVQDMKIERTIKALKENGINGYKVKNKEELKELIESLLESKSTVTVGGSMTLFEAGVIDLLRNGDYNFLDRYKEGLSREDIEKIYRDAFFADYYLTSTNALTEKGELYNVDGNGNRVAAMIYGPKKVIVIAGVNKIVKDLDVAIVRMKEIAAPANAIRLNRNTPCAKVGYCCDCKSPEKICREYTVIRSQGDKERFHVIIVEENLGY</sequence>
<accession>W6S1F9</accession>
<dbReference type="STRING" id="1216932.CM240_2590"/>
<gene>
    <name evidence="2" type="ORF">CM240_2590</name>
</gene>
<dbReference type="PANTHER" id="PTHR36179:SF2">
    <property type="entry name" value="LUD DOMAIN-CONTAINING PROTEIN"/>
    <property type="match status" value="1"/>
</dbReference>
<dbReference type="InterPro" id="IPR037171">
    <property type="entry name" value="NagB/RpiA_transferase-like"/>
</dbReference>
<dbReference type="AlphaFoldDB" id="W6S1F9"/>
<dbReference type="Pfam" id="PF02589">
    <property type="entry name" value="LUD_dom"/>
    <property type="match status" value="1"/>
</dbReference>
<feature type="domain" description="LUD" evidence="1">
    <location>
        <begin position="13"/>
        <end position="207"/>
    </location>
</feature>
<dbReference type="InterPro" id="IPR009501">
    <property type="entry name" value="UCP020269"/>
</dbReference>